<name>A0ABV8GB01_9ACTN</name>
<keyword evidence="3" id="KW-0238">DNA-binding</keyword>
<dbReference type="CDD" id="cd08414">
    <property type="entry name" value="PBP2_LTTR_aromatics_like"/>
    <property type="match status" value="1"/>
</dbReference>
<dbReference type="InterPro" id="IPR000847">
    <property type="entry name" value="LysR_HTH_N"/>
</dbReference>
<dbReference type="SUPFAM" id="SSF53850">
    <property type="entry name" value="Periplasmic binding protein-like II"/>
    <property type="match status" value="1"/>
</dbReference>
<evidence type="ECO:0000256" key="4">
    <source>
        <dbReference type="ARBA" id="ARBA00023163"/>
    </source>
</evidence>
<dbReference type="Gene3D" id="1.10.10.10">
    <property type="entry name" value="Winged helix-like DNA-binding domain superfamily/Winged helix DNA-binding domain"/>
    <property type="match status" value="1"/>
</dbReference>
<dbReference type="Gene3D" id="3.40.190.10">
    <property type="entry name" value="Periplasmic binding protein-like II"/>
    <property type="match status" value="2"/>
</dbReference>
<dbReference type="Pfam" id="PF00126">
    <property type="entry name" value="HTH_1"/>
    <property type="match status" value="1"/>
</dbReference>
<sequence length="311" mass="33671">MSIDISPRVLRYFMAVAEELHFGRAATRLYISQPSLSHQIRKLEETLETPLFVRSSRRVQLTAAGRTLVHEAPLALAALEQAAQRTRLAGAGIATTIRLGYTPVASFETLTMLLDALQEDHPDFTVDAREFFSAEIPERLCAGDLDIGLALSPHPLDGVGGEILREEPVSALLSTRHRLAAAPAIPVTALREETLLLFPRRLAPAYYDGIVAACREAGFSPEIRAFDEPPVNAMLARLSSGREVGLAPASFAKHAAKAGTSVILRDVVDPSILAELSVLWPANDPSPAITSVLATARRCAERNGWLRSPDT</sequence>
<dbReference type="PANTHER" id="PTHR30346:SF28">
    <property type="entry name" value="HTH-TYPE TRANSCRIPTIONAL REGULATOR CYNR"/>
    <property type="match status" value="1"/>
</dbReference>
<accession>A0ABV8GB01</accession>
<comment type="caution">
    <text evidence="6">The sequence shown here is derived from an EMBL/GenBank/DDBJ whole genome shotgun (WGS) entry which is preliminary data.</text>
</comment>
<evidence type="ECO:0000256" key="1">
    <source>
        <dbReference type="ARBA" id="ARBA00009437"/>
    </source>
</evidence>
<dbReference type="Pfam" id="PF03466">
    <property type="entry name" value="LysR_substrate"/>
    <property type="match status" value="1"/>
</dbReference>
<organism evidence="6 7">
    <name type="scientific">Nonomuraea purpurea</name>
    <dbReference type="NCBI Taxonomy" id="1849276"/>
    <lineage>
        <taxon>Bacteria</taxon>
        <taxon>Bacillati</taxon>
        <taxon>Actinomycetota</taxon>
        <taxon>Actinomycetes</taxon>
        <taxon>Streptosporangiales</taxon>
        <taxon>Streptosporangiaceae</taxon>
        <taxon>Nonomuraea</taxon>
    </lineage>
</organism>
<dbReference type="InterPro" id="IPR005119">
    <property type="entry name" value="LysR_subst-bd"/>
</dbReference>
<keyword evidence="7" id="KW-1185">Reference proteome</keyword>
<protein>
    <submittedName>
        <fullName evidence="6">LysR substrate-binding domain-containing protein</fullName>
    </submittedName>
</protein>
<reference evidence="7" key="1">
    <citation type="journal article" date="2019" name="Int. J. Syst. Evol. Microbiol.">
        <title>The Global Catalogue of Microorganisms (GCM) 10K type strain sequencing project: providing services to taxonomists for standard genome sequencing and annotation.</title>
        <authorList>
            <consortium name="The Broad Institute Genomics Platform"/>
            <consortium name="The Broad Institute Genome Sequencing Center for Infectious Disease"/>
            <person name="Wu L."/>
            <person name="Ma J."/>
        </authorList>
    </citation>
    <scope>NUCLEOTIDE SEQUENCE [LARGE SCALE GENOMIC DNA]</scope>
    <source>
        <strain evidence="7">TBRC 1276</strain>
    </source>
</reference>
<dbReference type="PANTHER" id="PTHR30346">
    <property type="entry name" value="TRANSCRIPTIONAL DUAL REGULATOR HCAR-RELATED"/>
    <property type="match status" value="1"/>
</dbReference>
<dbReference type="EMBL" id="JBHSBI010000015">
    <property type="protein sequence ID" value="MFC4011147.1"/>
    <property type="molecule type" value="Genomic_DNA"/>
</dbReference>
<evidence type="ECO:0000256" key="3">
    <source>
        <dbReference type="ARBA" id="ARBA00023125"/>
    </source>
</evidence>
<dbReference type="RefSeq" id="WP_379531105.1">
    <property type="nucleotide sequence ID" value="NZ_JBHSBI010000015.1"/>
</dbReference>
<feature type="domain" description="HTH lysR-type" evidence="5">
    <location>
        <begin position="5"/>
        <end position="62"/>
    </location>
</feature>
<dbReference type="Proteomes" id="UP001595851">
    <property type="component" value="Unassembled WGS sequence"/>
</dbReference>
<evidence type="ECO:0000256" key="2">
    <source>
        <dbReference type="ARBA" id="ARBA00023015"/>
    </source>
</evidence>
<dbReference type="SUPFAM" id="SSF46785">
    <property type="entry name" value="Winged helix' DNA-binding domain"/>
    <property type="match status" value="1"/>
</dbReference>
<evidence type="ECO:0000313" key="7">
    <source>
        <dbReference type="Proteomes" id="UP001595851"/>
    </source>
</evidence>
<comment type="similarity">
    <text evidence="1">Belongs to the LysR transcriptional regulatory family.</text>
</comment>
<keyword evidence="2" id="KW-0805">Transcription regulation</keyword>
<dbReference type="PRINTS" id="PR00039">
    <property type="entry name" value="HTHLYSR"/>
</dbReference>
<keyword evidence="4" id="KW-0804">Transcription</keyword>
<dbReference type="InterPro" id="IPR036388">
    <property type="entry name" value="WH-like_DNA-bd_sf"/>
</dbReference>
<evidence type="ECO:0000313" key="6">
    <source>
        <dbReference type="EMBL" id="MFC4011147.1"/>
    </source>
</evidence>
<gene>
    <name evidence="6" type="ORF">ACFOY2_28245</name>
</gene>
<proteinExistence type="inferred from homology"/>
<dbReference type="PROSITE" id="PS50931">
    <property type="entry name" value="HTH_LYSR"/>
    <property type="match status" value="1"/>
</dbReference>
<dbReference type="InterPro" id="IPR036390">
    <property type="entry name" value="WH_DNA-bd_sf"/>
</dbReference>
<evidence type="ECO:0000259" key="5">
    <source>
        <dbReference type="PROSITE" id="PS50931"/>
    </source>
</evidence>